<gene>
    <name evidence="2" type="ORF">AACH10_11320</name>
</gene>
<organism evidence="2 3">
    <name type="scientific">Pseudaquabacterium inlustre</name>
    <dbReference type="NCBI Taxonomy" id="2984192"/>
    <lineage>
        <taxon>Bacteria</taxon>
        <taxon>Pseudomonadati</taxon>
        <taxon>Pseudomonadota</taxon>
        <taxon>Betaproteobacteria</taxon>
        <taxon>Burkholderiales</taxon>
        <taxon>Sphaerotilaceae</taxon>
        <taxon>Pseudaquabacterium</taxon>
    </lineage>
</organism>
<keyword evidence="3" id="KW-1185">Reference proteome</keyword>
<accession>A0ABU9CGG8</accession>
<keyword evidence="1" id="KW-0732">Signal</keyword>
<protein>
    <recommendedName>
        <fullName evidence="4">Lipoprotein</fullName>
    </recommendedName>
</protein>
<proteinExistence type="predicted"/>
<evidence type="ECO:0000313" key="3">
    <source>
        <dbReference type="Proteomes" id="UP001365405"/>
    </source>
</evidence>
<sequence>MRRGVALAGLAATAVLAVGCTQEKQNEIRRSIQNWTGTNGVLEVYGGDKVVKRFLKIDKLSTAYGTEDGTPRNYRYGYGVLDENLNGVADADEKRVYFEVSNQGTNWVFYESPR</sequence>
<evidence type="ECO:0008006" key="4">
    <source>
        <dbReference type="Google" id="ProtNLM"/>
    </source>
</evidence>
<dbReference type="Proteomes" id="UP001365405">
    <property type="component" value="Unassembled WGS sequence"/>
</dbReference>
<dbReference type="PROSITE" id="PS51257">
    <property type="entry name" value="PROKAR_LIPOPROTEIN"/>
    <property type="match status" value="1"/>
</dbReference>
<name>A0ABU9CGG8_9BURK</name>
<feature type="chain" id="PRO_5046552810" description="Lipoprotein" evidence="1">
    <location>
        <begin position="18"/>
        <end position="114"/>
    </location>
</feature>
<feature type="signal peptide" evidence="1">
    <location>
        <begin position="1"/>
        <end position="17"/>
    </location>
</feature>
<evidence type="ECO:0000256" key="1">
    <source>
        <dbReference type="SAM" id="SignalP"/>
    </source>
</evidence>
<comment type="caution">
    <text evidence="2">The sequence shown here is derived from an EMBL/GenBank/DDBJ whole genome shotgun (WGS) entry which is preliminary data.</text>
</comment>
<dbReference type="EMBL" id="JBBUTH010000005">
    <property type="protein sequence ID" value="MEK8050826.1"/>
    <property type="molecule type" value="Genomic_DNA"/>
</dbReference>
<dbReference type="RefSeq" id="WP_341410518.1">
    <property type="nucleotide sequence ID" value="NZ_JBBUTH010000005.1"/>
</dbReference>
<evidence type="ECO:0000313" key="2">
    <source>
        <dbReference type="EMBL" id="MEK8050826.1"/>
    </source>
</evidence>
<reference evidence="2 3" key="1">
    <citation type="submission" date="2024-04" db="EMBL/GenBank/DDBJ databases">
        <title>Novel species of the genus Ideonella isolated from streams.</title>
        <authorList>
            <person name="Lu H."/>
        </authorList>
    </citation>
    <scope>NUCLEOTIDE SEQUENCE [LARGE SCALE GENOMIC DNA]</scope>
    <source>
        <strain evidence="2 3">DXS22W</strain>
    </source>
</reference>